<keyword evidence="4" id="KW-1185">Reference proteome</keyword>
<gene>
    <name evidence="3" type="ORF">H6G94_10440</name>
</gene>
<evidence type="ECO:0000313" key="4">
    <source>
        <dbReference type="Proteomes" id="UP000606396"/>
    </source>
</evidence>
<reference evidence="3 4" key="1">
    <citation type="journal article" date="2020" name="ISME J.">
        <title>Comparative genomics reveals insights into cyanobacterial evolution and habitat adaptation.</title>
        <authorList>
            <person name="Chen M.Y."/>
            <person name="Teng W.K."/>
            <person name="Zhao L."/>
            <person name="Hu C.X."/>
            <person name="Zhou Y.K."/>
            <person name="Han B.P."/>
            <person name="Song L.R."/>
            <person name="Shu W.S."/>
        </authorList>
    </citation>
    <scope>NUCLEOTIDE SEQUENCE [LARGE SCALE GENOMIC DNA]</scope>
    <source>
        <strain evidence="3 4">FACHB-252</strain>
    </source>
</reference>
<dbReference type="PANTHER" id="PTHR35811:SF1">
    <property type="entry name" value="HTH OST-TYPE DOMAIN-CONTAINING PROTEIN"/>
    <property type="match status" value="1"/>
</dbReference>
<sequence>MLKATYQNQQIYSLLRENLDKLNHDFALLLRQWAIDQFSNQTTTSANLAKIIVKFSNLIQVFAEGNCAINLEIAIAGYESVINFFTRDAFPEDWDAMQQNLVAAYKQREKTFNKVIEEFKNTTVKTSSEIHVSNKQLQQELQEAKQQIDDLEHTKQEIDHLKTNLARLEQVKDNSITPITLEPIFSAIKNIKTSIQNFNTVILYDIENLTMGNKNPNFKFSLTKIINQINEIELVDKIAIQCAYADWSNSNLKTIKSDVQKLGIEPIQIFGFSFQRNAADIQLTIDAVELIHSRPSLQVFVIVSGDGAFASLAKKLHEYGKTVIGCAYKNQTNKVLAAVCDYFISIPEPEVETVNQSINRVKPIISSKI</sequence>
<feature type="domain" description="NYN" evidence="2">
    <location>
        <begin position="200"/>
        <end position="346"/>
    </location>
</feature>
<dbReference type="PANTHER" id="PTHR35811">
    <property type="entry name" value="SLR1870 PROTEIN"/>
    <property type="match status" value="1"/>
</dbReference>
<comment type="caution">
    <text evidence="3">The sequence shown here is derived from an EMBL/GenBank/DDBJ whole genome shotgun (WGS) entry which is preliminary data.</text>
</comment>
<organism evidence="3 4">
    <name type="scientific">Nostoc punctiforme FACHB-252</name>
    <dbReference type="NCBI Taxonomy" id="1357509"/>
    <lineage>
        <taxon>Bacteria</taxon>
        <taxon>Bacillati</taxon>
        <taxon>Cyanobacteriota</taxon>
        <taxon>Cyanophyceae</taxon>
        <taxon>Nostocales</taxon>
        <taxon>Nostocaceae</taxon>
        <taxon>Nostoc</taxon>
    </lineage>
</organism>
<dbReference type="Gene3D" id="3.40.50.1010">
    <property type="entry name" value="5'-nuclease"/>
    <property type="match status" value="1"/>
</dbReference>
<dbReference type="EMBL" id="JACJTC010000007">
    <property type="protein sequence ID" value="MBD2611687.1"/>
    <property type="molecule type" value="Genomic_DNA"/>
</dbReference>
<evidence type="ECO:0000259" key="2">
    <source>
        <dbReference type="Pfam" id="PF01936"/>
    </source>
</evidence>
<dbReference type="CDD" id="cd11297">
    <property type="entry name" value="PIN_LabA-like_N_1"/>
    <property type="match status" value="1"/>
</dbReference>
<dbReference type="Pfam" id="PF01936">
    <property type="entry name" value="NYN"/>
    <property type="match status" value="1"/>
</dbReference>
<dbReference type="InterPro" id="IPR021139">
    <property type="entry name" value="NYN"/>
</dbReference>
<evidence type="ECO:0000313" key="3">
    <source>
        <dbReference type="EMBL" id="MBD2611687.1"/>
    </source>
</evidence>
<feature type="coiled-coil region" evidence="1">
    <location>
        <begin position="127"/>
        <end position="171"/>
    </location>
</feature>
<evidence type="ECO:0000256" key="1">
    <source>
        <dbReference type="SAM" id="Coils"/>
    </source>
</evidence>
<proteinExistence type="predicted"/>
<dbReference type="Proteomes" id="UP000606396">
    <property type="component" value="Unassembled WGS sequence"/>
</dbReference>
<keyword evidence="1" id="KW-0175">Coiled coil</keyword>
<accession>A0ABR8H7A0</accession>
<protein>
    <submittedName>
        <fullName evidence="3">NYN domain-containing protein</fullName>
    </submittedName>
</protein>
<name>A0ABR8H7A0_NOSPU</name>